<evidence type="ECO:0000256" key="2">
    <source>
        <dbReference type="ARBA" id="ARBA00022840"/>
    </source>
</evidence>
<dbReference type="PANTHER" id="PTHR42855:SF2">
    <property type="entry name" value="DRUG RESISTANCE ABC TRANSPORTER,ATP-BINDING PROTEIN"/>
    <property type="match status" value="1"/>
</dbReference>
<dbReference type="PANTHER" id="PTHR42855">
    <property type="entry name" value="ABC TRANSPORTER ATP-BINDING SUBUNIT"/>
    <property type="match status" value="1"/>
</dbReference>
<accession>A0ABY4CES5</accession>
<dbReference type="SMART" id="SM00382">
    <property type="entry name" value="AAA"/>
    <property type="match status" value="2"/>
</dbReference>
<proteinExistence type="predicted"/>
<dbReference type="GO" id="GO:0005524">
    <property type="term" value="F:ATP binding"/>
    <property type="evidence" value="ECO:0007669"/>
    <property type="project" value="UniProtKB-KW"/>
</dbReference>
<evidence type="ECO:0000313" key="6">
    <source>
        <dbReference type="Proteomes" id="UP000830116"/>
    </source>
</evidence>
<feature type="domain" description="ABC transporter" evidence="4">
    <location>
        <begin position="284"/>
        <end position="499"/>
    </location>
</feature>
<dbReference type="InterPro" id="IPR017871">
    <property type="entry name" value="ABC_transporter-like_CS"/>
</dbReference>
<gene>
    <name evidence="5" type="ORF">MNR06_13515</name>
</gene>
<dbReference type="EMBL" id="CP093442">
    <property type="protein sequence ID" value="UOF00715.1"/>
    <property type="molecule type" value="Genomic_DNA"/>
</dbReference>
<dbReference type="Gene3D" id="3.40.50.300">
    <property type="entry name" value="P-loop containing nucleotide triphosphate hydrolases"/>
    <property type="match status" value="2"/>
</dbReference>
<dbReference type="SUPFAM" id="SSF52540">
    <property type="entry name" value="P-loop containing nucleoside triphosphate hydrolases"/>
    <property type="match status" value="2"/>
</dbReference>
<evidence type="ECO:0000259" key="4">
    <source>
        <dbReference type="PROSITE" id="PS50893"/>
    </source>
</evidence>
<dbReference type="PROSITE" id="PS50893">
    <property type="entry name" value="ABC_TRANSPORTER_2"/>
    <property type="match status" value="2"/>
</dbReference>
<reference evidence="5" key="1">
    <citation type="submission" date="2022-03" db="EMBL/GenBank/DDBJ databases">
        <title>Genome Identification and Characterization of new species Bdellovibrio reynosense LBG001 sp. nov. from a Mexico soil sample.</title>
        <authorList>
            <person name="Camilli A."/>
            <person name="Ajao Y."/>
            <person name="Guo X."/>
        </authorList>
    </citation>
    <scope>NUCLEOTIDE SEQUENCE</scope>
    <source>
        <strain evidence="5">LBG001</strain>
    </source>
</reference>
<protein>
    <submittedName>
        <fullName evidence="5">ATP-binding cassette domain-containing protein</fullName>
    </submittedName>
</protein>
<dbReference type="InterPro" id="IPR027417">
    <property type="entry name" value="P-loop_NTPase"/>
</dbReference>
<dbReference type="Proteomes" id="UP000830116">
    <property type="component" value="Chromosome"/>
</dbReference>
<evidence type="ECO:0000256" key="3">
    <source>
        <dbReference type="SAM" id="MobiDB-lite"/>
    </source>
</evidence>
<sequence>MALTLLQLQSGFKAYGAKVLFEDATFAINEGEHVGVIGPNGAGKTTLFKILVDKEHLDSGIVTKSQQLRLGYLEQESDWNVDEKVEDYLAKNCIKPLWELKQFGLKLGLSEDHFQSHLKQLSGGYRMRVKLLYLIGQEPNLLLLDEPTNFLDLETLLVLESFLQEFKGAFLLISHDREFLRRVTDHILEVESGDIVKFPGSLDDYFEQKQMLGEILQKQILSQQAKRKSIMDFVTRFGAKATKARQAQSRLKALEKMEVIEMKAAPTHSHIHIPPPSSTGKTILEVENVNCGYGDKVILKNVSLRLERGNHLGIVGLNGAGKSTLLKSLGEQIPLVTGSIKWGHQVSFSYFAQHTPEALNPQHTVLEAMASAAHKEVTQQEVLNIAGSLLFSGDNVHKKVHVLSGGEKSRVALGQILLQKSPLLLLDEPTNHLDFDTVEALTTALEKYEGTIITVSHDRGFIGRVANKILEVNNGLLTLYPGTYDEYVWSLQKGFLADRDFEKSESLVRAVPKSDELLGSKFNYKEERKRLEGLVKKAQKRIEDSDKKIAELSQLRDSLNNSLMTATGEKAASLAKDLHQLGSQIEEQEASMLQAMEEQEASEQDLKKLTGMT</sequence>
<dbReference type="PROSITE" id="PS00211">
    <property type="entry name" value="ABC_TRANSPORTER_1"/>
    <property type="match status" value="1"/>
</dbReference>
<evidence type="ECO:0000256" key="1">
    <source>
        <dbReference type="ARBA" id="ARBA00022741"/>
    </source>
</evidence>
<dbReference type="Pfam" id="PF12848">
    <property type="entry name" value="ABC_tran_Xtn"/>
    <property type="match status" value="1"/>
</dbReference>
<dbReference type="RefSeq" id="WP_243536889.1">
    <property type="nucleotide sequence ID" value="NZ_CP093442.1"/>
</dbReference>
<evidence type="ECO:0000313" key="5">
    <source>
        <dbReference type="EMBL" id="UOF00715.1"/>
    </source>
</evidence>
<feature type="region of interest" description="Disordered" evidence="3">
    <location>
        <begin position="592"/>
        <end position="613"/>
    </location>
</feature>
<dbReference type="InterPro" id="IPR003439">
    <property type="entry name" value="ABC_transporter-like_ATP-bd"/>
</dbReference>
<keyword evidence="6" id="KW-1185">Reference proteome</keyword>
<organism evidence="5 6">
    <name type="scientific">Bdellovibrio reynosensis</name>
    <dbReference type="NCBI Taxonomy" id="2835041"/>
    <lineage>
        <taxon>Bacteria</taxon>
        <taxon>Pseudomonadati</taxon>
        <taxon>Bdellovibrionota</taxon>
        <taxon>Bdellovibrionia</taxon>
        <taxon>Bdellovibrionales</taxon>
        <taxon>Pseudobdellovibrionaceae</taxon>
        <taxon>Bdellovibrio</taxon>
    </lineage>
</organism>
<keyword evidence="2 5" id="KW-0067">ATP-binding</keyword>
<keyword evidence="1" id="KW-0547">Nucleotide-binding</keyword>
<dbReference type="Pfam" id="PF00005">
    <property type="entry name" value="ABC_tran"/>
    <property type="match status" value="2"/>
</dbReference>
<name>A0ABY4CES5_9BACT</name>
<dbReference type="InterPro" id="IPR003593">
    <property type="entry name" value="AAA+_ATPase"/>
</dbReference>
<dbReference type="InterPro" id="IPR051309">
    <property type="entry name" value="ABCF_ATPase"/>
</dbReference>
<dbReference type="InterPro" id="IPR032781">
    <property type="entry name" value="ABC_tran_Xtn"/>
</dbReference>
<feature type="domain" description="ABC transporter" evidence="4">
    <location>
        <begin position="6"/>
        <end position="217"/>
    </location>
</feature>
<dbReference type="CDD" id="cd03221">
    <property type="entry name" value="ABCF_EF-3"/>
    <property type="match status" value="2"/>
</dbReference>
<feature type="compositionally biased region" description="Basic and acidic residues" evidence="3">
    <location>
        <begin position="604"/>
        <end position="613"/>
    </location>
</feature>